<dbReference type="OrthoDB" id="1937829at2759"/>
<dbReference type="Proteomes" id="UP000541444">
    <property type="component" value="Unassembled WGS sequence"/>
</dbReference>
<evidence type="ECO:0000313" key="2">
    <source>
        <dbReference type="Proteomes" id="UP000541444"/>
    </source>
</evidence>
<sequence>MSAEYYVIPQLEHYESMIELFIIKAYMDELEAFVHNMPFKPTVPVLKKVINTYKEHGHSGLEEWVVERLNE</sequence>
<comment type="caution">
    <text evidence="1">The sequence shown here is derived from an EMBL/GenBank/DDBJ whole genome shotgun (WGS) entry which is preliminary data.</text>
</comment>
<reference evidence="1 2" key="1">
    <citation type="journal article" date="2020" name="IScience">
        <title>Genome Sequencing of the Endangered Kingdonia uniflora (Circaeasteraceae, Ranunculales) Reveals Potential Mechanisms of Evolutionary Specialization.</title>
        <authorList>
            <person name="Sun Y."/>
            <person name="Deng T."/>
            <person name="Zhang A."/>
            <person name="Moore M.J."/>
            <person name="Landis J.B."/>
            <person name="Lin N."/>
            <person name="Zhang H."/>
            <person name="Zhang X."/>
            <person name="Huang J."/>
            <person name="Zhang X."/>
            <person name="Sun H."/>
            <person name="Wang H."/>
        </authorList>
    </citation>
    <scope>NUCLEOTIDE SEQUENCE [LARGE SCALE GENOMIC DNA]</scope>
    <source>
        <strain evidence="1">TB1705</strain>
        <tissue evidence="1">Leaf</tissue>
    </source>
</reference>
<gene>
    <name evidence="1" type="ORF">GIB67_020974</name>
</gene>
<keyword evidence="2" id="KW-1185">Reference proteome</keyword>
<dbReference type="EMBL" id="JACGCM010001726">
    <property type="protein sequence ID" value="KAF6150891.1"/>
    <property type="molecule type" value="Genomic_DNA"/>
</dbReference>
<accession>A0A7J7M7L7</accession>
<evidence type="ECO:0000313" key="1">
    <source>
        <dbReference type="EMBL" id="KAF6150891.1"/>
    </source>
</evidence>
<protein>
    <submittedName>
        <fullName evidence="1">Uncharacterized protein</fullName>
    </submittedName>
</protein>
<dbReference type="AlphaFoldDB" id="A0A7J7M7L7"/>
<organism evidence="1 2">
    <name type="scientific">Kingdonia uniflora</name>
    <dbReference type="NCBI Taxonomy" id="39325"/>
    <lineage>
        <taxon>Eukaryota</taxon>
        <taxon>Viridiplantae</taxon>
        <taxon>Streptophyta</taxon>
        <taxon>Embryophyta</taxon>
        <taxon>Tracheophyta</taxon>
        <taxon>Spermatophyta</taxon>
        <taxon>Magnoliopsida</taxon>
        <taxon>Ranunculales</taxon>
        <taxon>Circaeasteraceae</taxon>
        <taxon>Kingdonia</taxon>
    </lineage>
</organism>
<proteinExistence type="predicted"/>
<name>A0A7J7M7L7_9MAGN</name>